<comment type="catalytic activity">
    <reaction evidence="11">
        <text>ATP + H2O = ADP + phosphate + H(+)</text>
        <dbReference type="Rhea" id="RHEA:13065"/>
        <dbReference type="ChEBI" id="CHEBI:15377"/>
        <dbReference type="ChEBI" id="CHEBI:15378"/>
        <dbReference type="ChEBI" id="CHEBI:30616"/>
        <dbReference type="ChEBI" id="CHEBI:43474"/>
        <dbReference type="ChEBI" id="CHEBI:456216"/>
        <dbReference type="EC" id="5.6.2.4"/>
    </reaction>
</comment>
<evidence type="ECO:0000259" key="15">
    <source>
        <dbReference type="PROSITE" id="PS51217"/>
    </source>
</evidence>
<keyword evidence="2 12" id="KW-0547">Nucleotide-binding</keyword>
<dbReference type="CDD" id="cd18807">
    <property type="entry name" value="SF1_C_UvrD"/>
    <property type="match status" value="1"/>
</dbReference>
<keyword evidence="5 12" id="KW-0067">ATP-binding</keyword>
<dbReference type="PANTHER" id="PTHR11070">
    <property type="entry name" value="UVRD / RECB / PCRA DNA HELICASE FAMILY MEMBER"/>
    <property type="match status" value="1"/>
</dbReference>
<dbReference type="SUPFAM" id="SSF52540">
    <property type="entry name" value="P-loop containing nucleoside triphosphate hydrolases"/>
    <property type="match status" value="1"/>
</dbReference>
<evidence type="ECO:0000313" key="16">
    <source>
        <dbReference type="EMBL" id="BDV44865.1"/>
    </source>
</evidence>
<dbReference type="Gene3D" id="1.10.486.10">
    <property type="entry name" value="PCRA, domain 4"/>
    <property type="match status" value="1"/>
</dbReference>
<dbReference type="InterPro" id="IPR000212">
    <property type="entry name" value="DNA_helicase_UvrD/REP"/>
</dbReference>
<feature type="domain" description="UvrD-like helicase ATP-binding" evidence="14">
    <location>
        <begin position="5"/>
        <end position="281"/>
    </location>
</feature>
<evidence type="ECO:0000256" key="1">
    <source>
        <dbReference type="ARBA" id="ARBA00009922"/>
    </source>
</evidence>
<gene>
    <name evidence="16" type="primary">pcrA</name>
    <name evidence="16" type="ORF">GURASL_37880</name>
</gene>
<keyword evidence="3 12" id="KW-0378">Hydrolase</keyword>
<dbReference type="InterPro" id="IPR027417">
    <property type="entry name" value="P-loop_NTPase"/>
</dbReference>
<dbReference type="PANTHER" id="PTHR11070:SF2">
    <property type="entry name" value="ATP-DEPENDENT DNA HELICASE SRS2"/>
    <property type="match status" value="1"/>
</dbReference>
<evidence type="ECO:0000256" key="11">
    <source>
        <dbReference type="ARBA" id="ARBA00048988"/>
    </source>
</evidence>
<dbReference type="EMBL" id="AP027151">
    <property type="protein sequence ID" value="BDV44865.1"/>
    <property type="molecule type" value="Genomic_DNA"/>
</dbReference>
<evidence type="ECO:0000256" key="10">
    <source>
        <dbReference type="ARBA" id="ARBA00034923"/>
    </source>
</evidence>
<dbReference type="InterPro" id="IPR013986">
    <property type="entry name" value="DExx_box_DNA_helicase_dom_sf"/>
</dbReference>
<evidence type="ECO:0000256" key="7">
    <source>
        <dbReference type="ARBA" id="ARBA00023235"/>
    </source>
</evidence>
<keyword evidence="6" id="KW-0238">DNA-binding</keyword>
<dbReference type="GO" id="GO:0004386">
    <property type="term" value="F:helicase activity"/>
    <property type="evidence" value="ECO:0007669"/>
    <property type="project" value="UniProtKB-KW"/>
</dbReference>
<accession>A0ABN6W0G1</accession>
<feature type="domain" description="UvrD-like helicase C-terminal" evidence="15">
    <location>
        <begin position="282"/>
        <end position="556"/>
    </location>
</feature>
<comment type="similarity">
    <text evidence="1">Belongs to the helicase family. UvrD subfamily.</text>
</comment>
<keyword evidence="4 12" id="KW-0347">Helicase</keyword>
<evidence type="ECO:0000256" key="13">
    <source>
        <dbReference type="SAM" id="Coils"/>
    </source>
</evidence>
<dbReference type="RefSeq" id="WP_282000952.1">
    <property type="nucleotide sequence ID" value="NZ_AP027151.1"/>
</dbReference>
<protein>
    <recommendedName>
        <fullName evidence="9">DNA 3'-5' helicase</fullName>
        <ecNumber evidence="9">5.6.2.4</ecNumber>
    </recommendedName>
    <alternativeName>
        <fullName evidence="10">DNA 3'-5' helicase II</fullName>
    </alternativeName>
</protein>
<dbReference type="Pfam" id="PF21196">
    <property type="entry name" value="PcrA_UvrD_tudor"/>
    <property type="match status" value="1"/>
</dbReference>
<dbReference type="PROSITE" id="PS51217">
    <property type="entry name" value="UVRD_HELICASE_CTER"/>
    <property type="match status" value="1"/>
</dbReference>
<dbReference type="Gene3D" id="3.40.50.300">
    <property type="entry name" value="P-loop containing nucleotide triphosphate hydrolases"/>
    <property type="match status" value="2"/>
</dbReference>
<dbReference type="Gene3D" id="1.10.10.160">
    <property type="match status" value="1"/>
</dbReference>
<evidence type="ECO:0000256" key="12">
    <source>
        <dbReference type="PROSITE-ProRule" id="PRU00560"/>
    </source>
</evidence>
<evidence type="ECO:0000313" key="17">
    <source>
        <dbReference type="Proteomes" id="UP001317705"/>
    </source>
</evidence>
<evidence type="ECO:0000256" key="5">
    <source>
        <dbReference type="ARBA" id="ARBA00022840"/>
    </source>
</evidence>
<reference evidence="16 17" key="1">
    <citation type="submission" date="2022-12" db="EMBL/GenBank/DDBJ databases">
        <title>Polyphasic characterization of Geotalea uranireducens NIT-SL11 newly isolated from a complex of sewage sludge and microbially reduced graphene oxide.</title>
        <authorList>
            <person name="Xie L."/>
            <person name="Yoshida N."/>
            <person name="Meng L."/>
        </authorList>
    </citation>
    <scope>NUCLEOTIDE SEQUENCE [LARGE SCALE GENOMIC DNA]</scope>
    <source>
        <strain evidence="16 17">NIT-SL11</strain>
    </source>
</reference>
<proteinExistence type="inferred from homology"/>
<dbReference type="InterPro" id="IPR014016">
    <property type="entry name" value="UvrD-like_ATP-bd"/>
</dbReference>
<dbReference type="Proteomes" id="UP001317705">
    <property type="component" value="Chromosome"/>
</dbReference>
<dbReference type="PROSITE" id="PS51198">
    <property type="entry name" value="UVRD_HELICASE_ATP_BIND"/>
    <property type="match status" value="1"/>
</dbReference>
<evidence type="ECO:0000256" key="8">
    <source>
        <dbReference type="ARBA" id="ARBA00034617"/>
    </source>
</evidence>
<organism evidence="16 17">
    <name type="scientific">Geotalea uraniireducens</name>
    <dbReference type="NCBI Taxonomy" id="351604"/>
    <lineage>
        <taxon>Bacteria</taxon>
        <taxon>Pseudomonadati</taxon>
        <taxon>Thermodesulfobacteriota</taxon>
        <taxon>Desulfuromonadia</taxon>
        <taxon>Geobacterales</taxon>
        <taxon>Geobacteraceae</taxon>
        <taxon>Geotalea</taxon>
    </lineage>
</organism>
<dbReference type="EC" id="5.6.2.4" evidence="9"/>
<comment type="catalytic activity">
    <reaction evidence="8">
        <text>Couples ATP hydrolysis with the unwinding of duplex DNA by translocating in the 3'-5' direction.</text>
        <dbReference type="EC" id="5.6.2.4"/>
    </reaction>
</comment>
<feature type="binding site" evidence="12">
    <location>
        <begin position="26"/>
        <end position="33"/>
    </location>
    <ligand>
        <name>ATP</name>
        <dbReference type="ChEBI" id="CHEBI:30616"/>
    </ligand>
</feature>
<evidence type="ECO:0000256" key="4">
    <source>
        <dbReference type="ARBA" id="ARBA00022806"/>
    </source>
</evidence>
<dbReference type="Pfam" id="PF00580">
    <property type="entry name" value="UvrD-helicase"/>
    <property type="match status" value="1"/>
</dbReference>
<sequence length="742" mass="83345">MDLLKNLNSPQREAVLHGAGPLLVLAGAGSGKTRVIVHRIAYLIRERGVPPWQILAVTFTNKAAGEMRDRVARLVGGSELPLISTFHSACARILRREIHHLGYESTFAIYDDKDAEKLLKEIVAGLGLDEKRFSASSFAAAIDDCKNRGIPPGEIPTGDFMGELLAKVYAAYQERLQKCNALDFGDLIMLVVRLFEEHPAVLDAYRDRWRWILVDEYQDTNPIQYRLVRLLAGDRQNLCVVGDDDQSIYRWRGADIRNILDFEKDFPAVRTVKLEQNYRSTQNILAAAGSVVARNRGRKAKTLWSENPPGDRIVYRRLADERDEARYVCREIERHVRRGGDLRDVAVFYRTNAQSRVVEDALVSDGIPYHMVGGMRFYERLEVKDILAYLKVLVNPADEVSLKRIINTPPRGIGHTTIDRVAELAARAGLGFYDALREAAGGSLLGNGPRGKVAGFLELLDRFAVLVDSATPAELAARIIQESGYAARLQEERSDEAADRLANLQELLTALEEFEKTSDEKSIAAFLEQVALVSDLERGEGQRESATLMTLHAAKGLEFPLVFMIGMEEKLFPHVRSLDDPEGMEEERRLCYVGMTRARERLFITNARRRRIYGQDQLNMPSRFIADIPRQLLDLEDEYQPAFGFGARPAPAEVPPSAAEPPRHNLAAILETEIEPDFDDLEVVPEEPEDGVWLGMRVRHGKFGVGVIRKIEGKGDEQKVIVWFNSVGPKKLLVRFAGLERA</sequence>
<keyword evidence="17" id="KW-1185">Reference proteome</keyword>
<evidence type="ECO:0000259" key="14">
    <source>
        <dbReference type="PROSITE" id="PS51198"/>
    </source>
</evidence>
<dbReference type="CDD" id="cd17932">
    <property type="entry name" value="DEXQc_UvrD"/>
    <property type="match status" value="1"/>
</dbReference>
<evidence type="ECO:0000256" key="2">
    <source>
        <dbReference type="ARBA" id="ARBA00022741"/>
    </source>
</evidence>
<keyword evidence="7" id="KW-0413">Isomerase</keyword>
<name>A0ABN6W0G1_9BACT</name>
<feature type="coiled-coil region" evidence="13">
    <location>
        <begin position="487"/>
        <end position="514"/>
    </location>
</feature>
<keyword evidence="13" id="KW-0175">Coiled coil</keyword>
<dbReference type="InterPro" id="IPR014017">
    <property type="entry name" value="DNA_helicase_UvrD-like_C"/>
</dbReference>
<evidence type="ECO:0000256" key="9">
    <source>
        <dbReference type="ARBA" id="ARBA00034808"/>
    </source>
</evidence>
<evidence type="ECO:0000256" key="3">
    <source>
        <dbReference type="ARBA" id="ARBA00022801"/>
    </source>
</evidence>
<dbReference type="Pfam" id="PF13361">
    <property type="entry name" value="UvrD_C"/>
    <property type="match status" value="2"/>
</dbReference>
<evidence type="ECO:0000256" key="6">
    <source>
        <dbReference type="ARBA" id="ARBA00023125"/>
    </source>
</evidence>